<proteinExistence type="predicted"/>
<dbReference type="InterPro" id="IPR011006">
    <property type="entry name" value="CheY-like_superfamily"/>
</dbReference>
<feature type="domain" description="Response regulatory" evidence="4">
    <location>
        <begin position="8"/>
        <end position="124"/>
    </location>
</feature>
<evidence type="ECO:0000256" key="1">
    <source>
        <dbReference type="ARBA" id="ARBA00022553"/>
    </source>
</evidence>
<feature type="modified residue" description="4-aspartylphosphate" evidence="2">
    <location>
        <position position="291"/>
    </location>
</feature>
<feature type="domain" description="Response regulatory" evidence="4">
    <location>
        <begin position="242"/>
        <end position="358"/>
    </location>
</feature>
<keyword evidence="1 2" id="KW-0597">Phosphoprotein</keyword>
<evidence type="ECO:0000259" key="4">
    <source>
        <dbReference type="PROSITE" id="PS50110"/>
    </source>
</evidence>
<dbReference type="PROSITE" id="PS50110">
    <property type="entry name" value="RESPONSE_REGULATORY"/>
    <property type="match status" value="2"/>
</dbReference>
<accession>A0ABV6YVM3</accession>
<gene>
    <name evidence="5" type="ORF">ACFL27_08680</name>
</gene>
<dbReference type="Proteomes" id="UP001594351">
    <property type="component" value="Unassembled WGS sequence"/>
</dbReference>
<dbReference type="CDD" id="cd00156">
    <property type="entry name" value="REC"/>
    <property type="match status" value="1"/>
</dbReference>
<dbReference type="InterPro" id="IPR050595">
    <property type="entry name" value="Bact_response_regulator"/>
</dbReference>
<evidence type="ECO:0000313" key="5">
    <source>
        <dbReference type="EMBL" id="MFC1850252.1"/>
    </source>
</evidence>
<protein>
    <submittedName>
        <fullName evidence="5">Response regulator</fullName>
    </submittedName>
</protein>
<dbReference type="EMBL" id="JBHPBY010000086">
    <property type="protein sequence ID" value="MFC1850252.1"/>
    <property type="molecule type" value="Genomic_DNA"/>
</dbReference>
<dbReference type="Pfam" id="PF00072">
    <property type="entry name" value="Response_reg"/>
    <property type="match status" value="1"/>
</dbReference>
<comment type="caution">
    <text evidence="5">The sequence shown here is derived from an EMBL/GenBank/DDBJ whole genome shotgun (WGS) entry which is preliminary data.</text>
</comment>
<dbReference type="Gene3D" id="3.40.50.2300">
    <property type="match status" value="2"/>
</dbReference>
<sequence length="364" mass="40495">MTNTKSDEVIVFSEDPLSSDALKFALESKGIKVSSYEDLRSGLKHIVLNPPHLVIIDEIITGPKPGDIVSGIRKKLTDFTSPFLFILNPPLTGKDIHGYIPEIDGYIERPYSLDGILHTVFTLLQKKVPAEQDATVSLKKNFLDGKDISYDPELMSFVAEESAAHEVPNGASKSAPPPPKKQSGEWIDNLQPLDKSEATENISMIQEEEAEEITEVIRTAPPQARPEAQRIEETRLKGYKGTVLIIDDEPFIIRILKTIVEAEGYRALSADNGLDGLKKCQEIIPDIILVDLMMPELDGYEFIEIIRTEEGFEKIPIVILSARPLTKDQGQAFKLGANFYMQKPIDRGKLLGVIQNLISETDES</sequence>
<dbReference type="PANTHER" id="PTHR44591:SF3">
    <property type="entry name" value="RESPONSE REGULATORY DOMAIN-CONTAINING PROTEIN"/>
    <property type="match status" value="1"/>
</dbReference>
<organism evidence="5 6">
    <name type="scientific">candidate division CSSED10-310 bacterium</name>
    <dbReference type="NCBI Taxonomy" id="2855610"/>
    <lineage>
        <taxon>Bacteria</taxon>
        <taxon>Bacteria division CSSED10-310</taxon>
    </lineage>
</organism>
<feature type="modified residue" description="4-aspartylphosphate" evidence="2">
    <location>
        <position position="57"/>
    </location>
</feature>
<dbReference type="SMART" id="SM00448">
    <property type="entry name" value="REC"/>
    <property type="match status" value="1"/>
</dbReference>
<feature type="region of interest" description="Disordered" evidence="3">
    <location>
        <begin position="165"/>
        <end position="186"/>
    </location>
</feature>
<reference evidence="5 6" key="1">
    <citation type="submission" date="2024-09" db="EMBL/GenBank/DDBJ databases">
        <title>Laminarin stimulates single cell rates of sulfate reduction while oxygen inhibits transcriptomic activity in coastal marine sediment.</title>
        <authorList>
            <person name="Lindsay M."/>
            <person name="Orcutt B."/>
            <person name="Emerson D."/>
            <person name="Stepanauskas R."/>
            <person name="D'Angelo T."/>
        </authorList>
    </citation>
    <scope>NUCLEOTIDE SEQUENCE [LARGE SCALE GENOMIC DNA]</scope>
    <source>
        <strain evidence="5">SAG AM-311-K15</strain>
    </source>
</reference>
<dbReference type="SUPFAM" id="SSF52172">
    <property type="entry name" value="CheY-like"/>
    <property type="match status" value="2"/>
</dbReference>
<name>A0ABV6YVM3_UNCC1</name>
<evidence type="ECO:0000256" key="2">
    <source>
        <dbReference type="PROSITE-ProRule" id="PRU00169"/>
    </source>
</evidence>
<dbReference type="InterPro" id="IPR001789">
    <property type="entry name" value="Sig_transdc_resp-reg_receiver"/>
</dbReference>
<evidence type="ECO:0000313" key="6">
    <source>
        <dbReference type="Proteomes" id="UP001594351"/>
    </source>
</evidence>
<keyword evidence="6" id="KW-1185">Reference proteome</keyword>
<dbReference type="PANTHER" id="PTHR44591">
    <property type="entry name" value="STRESS RESPONSE REGULATOR PROTEIN 1"/>
    <property type="match status" value="1"/>
</dbReference>
<evidence type="ECO:0000256" key="3">
    <source>
        <dbReference type="SAM" id="MobiDB-lite"/>
    </source>
</evidence>